<evidence type="ECO:0000259" key="2">
    <source>
        <dbReference type="Pfam" id="PF00248"/>
    </source>
</evidence>
<gene>
    <name evidence="3" type="ORF">H8702_00325</name>
</gene>
<comment type="caution">
    <text evidence="3">The sequence shown here is derived from an EMBL/GenBank/DDBJ whole genome shotgun (WGS) entry which is preliminary data.</text>
</comment>
<dbReference type="Pfam" id="PF00248">
    <property type="entry name" value="Aldo_ket_red"/>
    <property type="match status" value="1"/>
</dbReference>
<dbReference type="InterPro" id="IPR050523">
    <property type="entry name" value="AKR_Detox_Biosynth"/>
</dbReference>
<sequence>MKRFLIQNEKHELQVSKVIFGTTYLGNMGEKEAFPQLDRYFELGGRCIDTARIYSNFEPDDRRPSEEVIGAWFQSTGLRKEIVLSTKGAHPPFGKMDQSRLGRDDLCFDLEQSLNALKTDYIDLYWLHRDDVNVPVEGIVDTLNDFARQGMVRCFGASNWSVERLLEANSYAEKSGQLGFSASQIQWSLALCTPQSLGDPTLVCMTDETRRAYLEHGIPVMAYNAQAKGLFSKLAQCGEEDLPQKVKKRFLCPELRQENLARFHRVMELSKQYGVSPAVITLAFLTGQKLPTGTIIGCSKISQLEDSMMAQDFQLKPEEIRWLEGK</sequence>
<accession>A0A8J6TNY7</accession>
<evidence type="ECO:0000256" key="1">
    <source>
        <dbReference type="ARBA" id="ARBA00023002"/>
    </source>
</evidence>
<dbReference type="Proteomes" id="UP000632659">
    <property type="component" value="Unassembled WGS sequence"/>
</dbReference>
<feature type="domain" description="NADP-dependent oxidoreductase" evidence="2">
    <location>
        <begin position="17"/>
        <end position="323"/>
    </location>
</feature>
<keyword evidence="4" id="KW-1185">Reference proteome</keyword>
<dbReference type="CDD" id="cd19082">
    <property type="entry name" value="AKR_AKR10A1_2"/>
    <property type="match status" value="1"/>
</dbReference>
<dbReference type="SUPFAM" id="SSF51430">
    <property type="entry name" value="NAD(P)-linked oxidoreductase"/>
    <property type="match status" value="1"/>
</dbReference>
<dbReference type="AlphaFoldDB" id="A0A8J6TNY7"/>
<dbReference type="PANTHER" id="PTHR43364:SF4">
    <property type="entry name" value="NAD(P)-LINKED OXIDOREDUCTASE SUPERFAMILY PROTEIN"/>
    <property type="match status" value="1"/>
</dbReference>
<dbReference type="PANTHER" id="PTHR43364">
    <property type="entry name" value="NADH-SPECIFIC METHYLGLYOXAL REDUCTASE-RELATED"/>
    <property type="match status" value="1"/>
</dbReference>
<dbReference type="InterPro" id="IPR023210">
    <property type="entry name" value="NADP_OxRdtase_dom"/>
</dbReference>
<dbReference type="RefSeq" id="WP_093988048.1">
    <property type="nucleotide sequence ID" value="NZ_FYDD01000003.1"/>
</dbReference>
<dbReference type="Gene3D" id="3.20.20.100">
    <property type="entry name" value="NADP-dependent oxidoreductase domain"/>
    <property type="match status" value="1"/>
</dbReference>
<dbReference type="OrthoDB" id="9804790at2"/>
<keyword evidence="1" id="KW-0560">Oxidoreductase</keyword>
<evidence type="ECO:0000313" key="3">
    <source>
        <dbReference type="EMBL" id="MBC8609564.1"/>
    </source>
</evidence>
<evidence type="ECO:0000313" key="4">
    <source>
        <dbReference type="Proteomes" id="UP000632659"/>
    </source>
</evidence>
<dbReference type="GO" id="GO:0005829">
    <property type="term" value="C:cytosol"/>
    <property type="evidence" value="ECO:0007669"/>
    <property type="project" value="TreeGrafter"/>
</dbReference>
<name>A0A8J6TNY7_9FIRM</name>
<dbReference type="GO" id="GO:0016491">
    <property type="term" value="F:oxidoreductase activity"/>
    <property type="evidence" value="ECO:0007669"/>
    <property type="project" value="UniProtKB-KW"/>
</dbReference>
<protein>
    <submittedName>
        <fullName evidence="3">Aldo/keto reductase</fullName>
    </submittedName>
</protein>
<dbReference type="InterPro" id="IPR036812">
    <property type="entry name" value="NAD(P)_OxRdtase_dom_sf"/>
</dbReference>
<organism evidence="3 4">
    <name type="scientific">Massiliimalia timonensis</name>
    <dbReference type="NCBI Taxonomy" id="1987501"/>
    <lineage>
        <taxon>Bacteria</taxon>
        <taxon>Bacillati</taxon>
        <taxon>Bacillota</taxon>
        <taxon>Clostridia</taxon>
        <taxon>Eubacteriales</taxon>
        <taxon>Oscillospiraceae</taxon>
        <taxon>Massiliimalia</taxon>
    </lineage>
</organism>
<reference evidence="3" key="1">
    <citation type="submission" date="2020-08" db="EMBL/GenBank/DDBJ databases">
        <title>Genome public.</title>
        <authorList>
            <person name="Liu C."/>
            <person name="Sun Q."/>
        </authorList>
    </citation>
    <scope>NUCLEOTIDE SEQUENCE</scope>
    <source>
        <strain evidence="3">NSJ-15</strain>
    </source>
</reference>
<proteinExistence type="predicted"/>
<dbReference type="EMBL" id="JACRTL010000001">
    <property type="protein sequence ID" value="MBC8609564.1"/>
    <property type="molecule type" value="Genomic_DNA"/>
</dbReference>